<dbReference type="OrthoDB" id="775914at2759"/>
<dbReference type="EMBL" id="CM035440">
    <property type="protein sequence ID" value="KAH7282678.1"/>
    <property type="molecule type" value="Genomic_DNA"/>
</dbReference>
<dbReference type="AlphaFoldDB" id="A0A8T2QGD7"/>
<proteinExistence type="predicted"/>
<dbReference type="Proteomes" id="UP000825935">
    <property type="component" value="Chromosome 35"/>
</dbReference>
<gene>
    <name evidence="2" type="ORF">KP509_35G043300</name>
</gene>
<reference evidence="2" key="1">
    <citation type="submission" date="2021-08" db="EMBL/GenBank/DDBJ databases">
        <title>WGS assembly of Ceratopteris richardii.</title>
        <authorList>
            <person name="Marchant D.B."/>
            <person name="Chen G."/>
            <person name="Jenkins J."/>
            <person name="Shu S."/>
            <person name="Leebens-Mack J."/>
            <person name="Grimwood J."/>
            <person name="Schmutz J."/>
            <person name="Soltis P."/>
            <person name="Soltis D."/>
            <person name="Chen Z.-H."/>
        </authorList>
    </citation>
    <scope>NUCLEOTIDE SEQUENCE</scope>
    <source>
        <strain evidence="2">Whitten #5841</strain>
        <tissue evidence="2">Leaf</tissue>
    </source>
</reference>
<organism evidence="2 3">
    <name type="scientific">Ceratopteris richardii</name>
    <name type="common">Triangle waterfern</name>
    <dbReference type="NCBI Taxonomy" id="49495"/>
    <lineage>
        <taxon>Eukaryota</taxon>
        <taxon>Viridiplantae</taxon>
        <taxon>Streptophyta</taxon>
        <taxon>Embryophyta</taxon>
        <taxon>Tracheophyta</taxon>
        <taxon>Polypodiopsida</taxon>
        <taxon>Polypodiidae</taxon>
        <taxon>Polypodiales</taxon>
        <taxon>Pteridineae</taxon>
        <taxon>Pteridaceae</taxon>
        <taxon>Parkerioideae</taxon>
        <taxon>Ceratopteris</taxon>
    </lineage>
</organism>
<dbReference type="EMBL" id="CM035440">
    <property type="protein sequence ID" value="KAH7282679.1"/>
    <property type="molecule type" value="Genomic_DNA"/>
</dbReference>
<dbReference type="EMBL" id="CM035440">
    <property type="protein sequence ID" value="KAH7282680.1"/>
    <property type="molecule type" value="Genomic_DNA"/>
</dbReference>
<name>A0A8T2QGD7_CERRI</name>
<feature type="compositionally biased region" description="Polar residues" evidence="1">
    <location>
        <begin position="645"/>
        <end position="654"/>
    </location>
</feature>
<feature type="compositionally biased region" description="Polar residues" evidence="1">
    <location>
        <begin position="300"/>
        <end position="314"/>
    </location>
</feature>
<comment type="caution">
    <text evidence="2">The sequence shown here is derived from an EMBL/GenBank/DDBJ whole genome shotgun (WGS) entry which is preliminary data.</text>
</comment>
<feature type="region of interest" description="Disordered" evidence="1">
    <location>
        <begin position="631"/>
        <end position="654"/>
    </location>
</feature>
<feature type="region of interest" description="Disordered" evidence="1">
    <location>
        <begin position="300"/>
        <end position="337"/>
    </location>
</feature>
<evidence type="ECO:0000256" key="1">
    <source>
        <dbReference type="SAM" id="MobiDB-lite"/>
    </source>
</evidence>
<protein>
    <submittedName>
        <fullName evidence="2">Uncharacterized protein</fullName>
    </submittedName>
</protein>
<feature type="compositionally biased region" description="Polar residues" evidence="1">
    <location>
        <begin position="322"/>
        <end position="335"/>
    </location>
</feature>
<dbReference type="PANTHER" id="PTHR34461">
    <property type="entry name" value="EXPRESSED PROTEIN"/>
    <property type="match status" value="1"/>
</dbReference>
<dbReference type="PANTHER" id="PTHR34461:SF2">
    <property type="entry name" value="EXPRESSED PROTEIN"/>
    <property type="match status" value="1"/>
</dbReference>
<sequence length="896" mass="97977">MPPNMNSQPLFMMTEDTNDFTDEFWYMSKMCRAGVEKVPTYSHVGSKRRYVVDILGLNFTNVQMELPERRVVDSDAHKKFSRSATKPWAELFTDKPDMTENLTLKEMKLLLKKTPKRSSGTVTATDLNNHSNPSDSSESYRSVENCKSSRSLELLWEDSASNSSDNFSLQKSISSILLPSLQQQHEVVSQSSMEGKVEECATRRKSLNELNTVLNEDAAEDDDWTLEKWKRLLKQGASRKKMRTVCKVDGESPKDALANSPLCDVESQVPKLQGTHKDGLHDRDPVACCITSNGHMDSSVSMSLYGNPSNSNRASPVGPNAQAKSSLMPSSSSVTDVCLEELEEESELTTQTEISCKPDDLHVSKSVRMPSSCDTAQSKSLLEIPSGLNHGKSVTLPVSDSLLGKVSSMSNCKLDGRLSGSHGKLRTVLSSEGDQSQSGLDPSRLKLCRTDKSADSTDACGSAHAIDQVLRIDGDNLHISGTSVLQSEVPEESQGPSEGSAVFRSEDTIVNHVLKVRMSHVAEVSTSLNCNENMDAEEEEELQKEPAKIPRKRKAISPISQEFLLKASKLTDSGHDSRVKGSRGWIDVIKLKRTALSLSNATSCGRMIQAGDFSQAPGYWKKAREALSDGLSNSIPVSPPKGKSEPSSVWNEASSGSPLAGKCVSPPDVTNASVSPPLGRYLAEPFNVAHQKMCSPNRGFVSTSPSGCQSLHKFSNPSPTGIHPKGILRSNSPACQGLCSCEECSSLRSRAEKASEFSQRQMQDIEGLAVKLLKDLSTLRNIVEVQLIQSPRNQWSRMSLNLDQLRKVTNSALEAEEKAKKQLVRMARDCNRYCKIMRMQGRKLTFADESGGNLCQVKVFHPERALDHNSQVTANSAEVVCLPSLQGGSSAEVGQE</sequence>
<feature type="region of interest" description="Disordered" evidence="1">
    <location>
        <begin position="115"/>
        <end position="143"/>
    </location>
</feature>
<feature type="compositionally biased region" description="Polar residues" evidence="1">
    <location>
        <begin position="117"/>
        <end position="143"/>
    </location>
</feature>
<evidence type="ECO:0000313" key="3">
    <source>
        <dbReference type="Proteomes" id="UP000825935"/>
    </source>
</evidence>
<evidence type="ECO:0000313" key="2">
    <source>
        <dbReference type="EMBL" id="KAH7282680.1"/>
    </source>
</evidence>
<keyword evidence="3" id="KW-1185">Reference proteome</keyword>
<accession>A0A8T2QGD7</accession>